<reference evidence="2" key="2">
    <citation type="submission" date="2020-07" db="EMBL/GenBank/DDBJ databases">
        <authorList>
            <consortium name="NCBI Pathogen Detection Project"/>
        </authorList>
    </citation>
    <scope>NUCLEOTIDE SEQUENCE</scope>
    <source>
        <strain evidence="2">C25</strain>
    </source>
</reference>
<dbReference type="Pfam" id="PF06114">
    <property type="entry name" value="Peptidase_M78"/>
    <property type="match status" value="1"/>
</dbReference>
<gene>
    <name evidence="2" type="ORF">I9063_001638</name>
</gene>
<proteinExistence type="predicted"/>
<sequence length="146" mass="17396">MNCVECIKFEADKQIKRYINELGYLDPMLIVKNLKRVHFSIEPLTDSINGFYNYISPNKQMIVINSNLPEEEFQFTLFHELGHYFLGHKDKLLLNSSFTMNLKEEYQADLFATYMYINFKNIDYLDNETLFPKRVSELKEKISNML</sequence>
<dbReference type="Gene3D" id="1.10.10.2910">
    <property type="match status" value="1"/>
</dbReference>
<dbReference type="AlphaFoldDB" id="A0AAN5NB45"/>
<accession>A0AAN5NB45</accession>
<protein>
    <submittedName>
        <fullName evidence="2">ImmA/IrrE family metallo-endopeptidase</fullName>
    </submittedName>
</protein>
<evidence type="ECO:0000313" key="3">
    <source>
        <dbReference type="Proteomes" id="UP000855421"/>
    </source>
</evidence>
<name>A0AAN5NB45_CLOPF</name>
<comment type="caution">
    <text evidence="2">The sequence shown here is derived from an EMBL/GenBank/DDBJ whole genome shotgun (WGS) entry which is preliminary data.</text>
</comment>
<dbReference type="Proteomes" id="UP000855421">
    <property type="component" value="Unassembled WGS sequence"/>
</dbReference>
<evidence type="ECO:0000313" key="2">
    <source>
        <dbReference type="EMBL" id="HAT4298269.1"/>
    </source>
</evidence>
<reference evidence="2" key="1">
    <citation type="journal article" date="2018" name="Genome Biol.">
        <title>SKESA: strategic k-mer extension for scrupulous assemblies.</title>
        <authorList>
            <person name="Souvorov A."/>
            <person name="Agarwala R."/>
            <person name="Lipman D.J."/>
        </authorList>
    </citation>
    <scope>NUCLEOTIDE SEQUENCE</scope>
    <source>
        <strain evidence="2">C25</strain>
    </source>
</reference>
<dbReference type="EMBL" id="DACTBT010000008">
    <property type="protein sequence ID" value="HAT4298269.1"/>
    <property type="molecule type" value="Genomic_DNA"/>
</dbReference>
<evidence type="ECO:0000259" key="1">
    <source>
        <dbReference type="Pfam" id="PF06114"/>
    </source>
</evidence>
<feature type="domain" description="IrrE N-terminal-like" evidence="1">
    <location>
        <begin position="39"/>
        <end position="117"/>
    </location>
</feature>
<dbReference type="InterPro" id="IPR010359">
    <property type="entry name" value="IrrE_HExxH"/>
</dbReference>
<organism evidence="2 3">
    <name type="scientific">Clostridium perfringens</name>
    <dbReference type="NCBI Taxonomy" id="1502"/>
    <lineage>
        <taxon>Bacteria</taxon>
        <taxon>Bacillati</taxon>
        <taxon>Bacillota</taxon>
        <taxon>Clostridia</taxon>
        <taxon>Eubacteriales</taxon>
        <taxon>Clostridiaceae</taxon>
        <taxon>Clostridium</taxon>
    </lineage>
</organism>